<evidence type="ECO:0000259" key="8">
    <source>
        <dbReference type="PROSITE" id="PS50893"/>
    </source>
</evidence>
<dbReference type="OrthoDB" id="18967at2"/>
<gene>
    <name evidence="9" type="ORF">DFP95_10642</name>
</gene>
<dbReference type="GO" id="GO:0015418">
    <property type="term" value="F:ABC-type quaternary ammonium compound transporting activity"/>
    <property type="evidence" value="ECO:0007669"/>
    <property type="project" value="UniProtKB-EC"/>
</dbReference>
<dbReference type="EMBL" id="QRDY01000006">
    <property type="protein sequence ID" value="RED60253.1"/>
    <property type="molecule type" value="Genomic_DNA"/>
</dbReference>
<dbReference type="AlphaFoldDB" id="A0A3D9IEN9"/>
<dbReference type="InterPro" id="IPR027417">
    <property type="entry name" value="P-loop_NTPase"/>
</dbReference>
<dbReference type="GO" id="GO:0005524">
    <property type="term" value="F:ATP binding"/>
    <property type="evidence" value="ECO:0007669"/>
    <property type="project" value="UniProtKB-KW"/>
</dbReference>
<evidence type="ECO:0000256" key="4">
    <source>
        <dbReference type="ARBA" id="ARBA00052482"/>
    </source>
</evidence>
<dbReference type="PANTHER" id="PTHR42788:SF13">
    <property type="entry name" value="ALIPHATIC SULFONATES IMPORT ATP-BINDING PROTEIN SSUB"/>
    <property type="match status" value="1"/>
</dbReference>
<dbReference type="GO" id="GO:0016887">
    <property type="term" value="F:ATP hydrolysis activity"/>
    <property type="evidence" value="ECO:0007669"/>
    <property type="project" value="InterPro"/>
</dbReference>
<accession>A0A3D9IEN9</accession>
<comment type="catalytic activity">
    <reaction evidence="4">
        <text>a quaternary ammonium(out) + ATP + H2O = a quaternary ammonium(in) + ADP + phosphate + H(+)</text>
        <dbReference type="Rhea" id="RHEA:11036"/>
        <dbReference type="ChEBI" id="CHEBI:15377"/>
        <dbReference type="ChEBI" id="CHEBI:15378"/>
        <dbReference type="ChEBI" id="CHEBI:30616"/>
        <dbReference type="ChEBI" id="CHEBI:35267"/>
        <dbReference type="ChEBI" id="CHEBI:43474"/>
        <dbReference type="ChEBI" id="CHEBI:456216"/>
        <dbReference type="EC" id="7.6.2.9"/>
    </reaction>
</comment>
<evidence type="ECO:0000256" key="2">
    <source>
        <dbReference type="ARBA" id="ARBA00022741"/>
    </source>
</evidence>
<keyword evidence="10" id="KW-1185">Reference proteome</keyword>
<dbReference type="InterPro" id="IPR017871">
    <property type="entry name" value="ABC_transporter-like_CS"/>
</dbReference>
<evidence type="ECO:0000256" key="7">
    <source>
        <dbReference type="ARBA" id="ARBA00070305"/>
    </source>
</evidence>
<dbReference type="PROSITE" id="PS00211">
    <property type="entry name" value="ABC_TRANSPORTER_1"/>
    <property type="match status" value="1"/>
</dbReference>
<dbReference type="SMART" id="SM00382">
    <property type="entry name" value="AAA"/>
    <property type="match status" value="1"/>
</dbReference>
<reference evidence="9 10" key="1">
    <citation type="submission" date="2018-07" db="EMBL/GenBank/DDBJ databases">
        <title>Genomic Encyclopedia of Type Strains, Phase III (KMG-III): the genomes of soil and plant-associated and newly described type strains.</title>
        <authorList>
            <person name="Whitman W."/>
        </authorList>
    </citation>
    <scope>NUCLEOTIDE SEQUENCE [LARGE SCALE GENOMIC DNA]</scope>
    <source>
        <strain evidence="9 10">CECT 8236</strain>
    </source>
</reference>
<keyword evidence="1" id="KW-0813">Transport</keyword>
<evidence type="ECO:0000256" key="5">
    <source>
        <dbReference type="ARBA" id="ARBA00063934"/>
    </source>
</evidence>
<dbReference type="EC" id="7.6.2.9" evidence="6"/>
<dbReference type="Proteomes" id="UP000256869">
    <property type="component" value="Unassembled WGS sequence"/>
</dbReference>
<organism evidence="9 10">
    <name type="scientific">Cohnella lupini</name>
    <dbReference type="NCBI Taxonomy" id="1294267"/>
    <lineage>
        <taxon>Bacteria</taxon>
        <taxon>Bacillati</taxon>
        <taxon>Bacillota</taxon>
        <taxon>Bacilli</taxon>
        <taxon>Bacillales</taxon>
        <taxon>Paenibacillaceae</taxon>
        <taxon>Cohnella</taxon>
    </lineage>
</organism>
<dbReference type="CDD" id="cd03293">
    <property type="entry name" value="ABC_NrtD_SsuB_transporters"/>
    <property type="match status" value="1"/>
</dbReference>
<protein>
    <recommendedName>
        <fullName evidence="7">Carnitine transport ATP-binding protein OpuCA</fullName>
        <ecNumber evidence="6">7.6.2.9</ecNumber>
    </recommendedName>
</protein>
<comment type="caution">
    <text evidence="9">The sequence shown here is derived from an EMBL/GenBank/DDBJ whole genome shotgun (WGS) entry which is preliminary data.</text>
</comment>
<sequence length="279" mass="31285">MIDIKNVSKTYDDRNRGRYNALNQVSLHVKKGEFVSLVGPSGCGKSTLLNMIAGFEKTEEGMIEVNGEKVKGPGPDRVVVFQEHGLFPWLTVLDNVAFGLKQKGMRKKERHELALEQIKAVHLSKFAASFPHQLSGGMKQRVAIARALVMDPAILLMDEPFAALDEQTRFILQSDLEEIWGRTHKTILFITHNIREAVMLSDRVIVMSTQPGTIKKEFNVQASRPHSIGDPLIHHLERKITDELADELEKVVKGEMGDDYRIKKNHFSGPSSDSMGFGI</sequence>
<dbReference type="RefSeq" id="WP_115992977.1">
    <property type="nucleotide sequence ID" value="NZ_QRDY01000006.1"/>
</dbReference>
<dbReference type="SUPFAM" id="SSF52540">
    <property type="entry name" value="P-loop containing nucleoside triphosphate hydrolases"/>
    <property type="match status" value="1"/>
</dbReference>
<evidence type="ECO:0000256" key="1">
    <source>
        <dbReference type="ARBA" id="ARBA00022448"/>
    </source>
</evidence>
<proteinExistence type="predicted"/>
<evidence type="ECO:0000313" key="10">
    <source>
        <dbReference type="Proteomes" id="UP000256869"/>
    </source>
</evidence>
<dbReference type="InterPro" id="IPR003439">
    <property type="entry name" value="ABC_transporter-like_ATP-bd"/>
</dbReference>
<evidence type="ECO:0000256" key="6">
    <source>
        <dbReference type="ARBA" id="ARBA00066388"/>
    </source>
</evidence>
<evidence type="ECO:0000313" key="9">
    <source>
        <dbReference type="EMBL" id="RED60253.1"/>
    </source>
</evidence>
<evidence type="ECO:0000256" key="3">
    <source>
        <dbReference type="ARBA" id="ARBA00022840"/>
    </source>
</evidence>
<dbReference type="PROSITE" id="PS50893">
    <property type="entry name" value="ABC_TRANSPORTER_2"/>
    <property type="match status" value="1"/>
</dbReference>
<dbReference type="Gene3D" id="3.40.50.300">
    <property type="entry name" value="P-loop containing nucleotide triphosphate hydrolases"/>
    <property type="match status" value="1"/>
</dbReference>
<comment type="subunit">
    <text evidence="5">The complex is composed of two ATP-binding proteins (OpuCA), two transmembrane proteins (OpuCB and OpuCD) and a solute-binding protein (OpuCC).</text>
</comment>
<feature type="domain" description="ABC transporter" evidence="8">
    <location>
        <begin position="2"/>
        <end position="236"/>
    </location>
</feature>
<keyword evidence="2" id="KW-0547">Nucleotide-binding</keyword>
<dbReference type="Pfam" id="PF00005">
    <property type="entry name" value="ABC_tran"/>
    <property type="match status" value="1"/>
</dbReference>
<dbReference type="FunFam" id="3.40.50.300:FF:000425">
    <property type="entry name" value="Probable ABC transporter, ATP-binding subunit"/>
    <property type="match status" value="1"/>
</dbReference>
<dbReference type="InterPro" id="IPR050166">
    <property type="entry name" value="ABC_transporter_ATP-bind"/>
</dbReference>
<keyword evidence="3 9" id="KW-0067">ATP-binding</keyword>
<dbReference type="InterPro" id="IPR003593">
    <property type="entry name" value="AAA+_ATPase"/>
</dbReference>
<dbReference type="PANTHER" id="PTHR42788">
    <property type="entry name" value="TAURINE IMPORT ATP-BINDING PROTEIN-RELATED"/>
    <property type="match status" value="1"/>
</dbReference>
<name>A0A3D9IEN9_9BACL</name>